<dbReference type="CDD" id="cd07997">
    <property type="entry name" value="WGR_PARP"/>
    <property type="match status" value="1"/>
</dbReference>
<feature type="compositionally biased region" description="Low complexity" evidence="6">
    <location>
        <begin position="97"/>
        <end position="117"/>
    </location>
</feature>
<dbReference type="EC" id="2.4.2.30" evidence="1"/>
<feature type="compositionally biased region" description="Basic residues" evidence="6">
    <location>
        <begin position="59"/>
        <end position="81"/>
    </location>
</feature>
<dbReference type="SUPFAM" id="SSF117839">
    <property type="entry name" value="WWE domain"/>
    <property type="match status" value="1"/>
</dbReference>
<evidence type="ECO:0000259" key="9">
    <source>
        <dbReference type="PROSITE" id="PS51977"/>
    </source>
</evidence>
<evidence type="ECO:0000259" key="8">
    <source>
        <dbReference type="PROSITE" id="PS50918"/>
    </source>
</evidence>
<evidence type="ECO:0000256" key="4">
    <source>
        <dbReference type="ARBA" id="ARBA00023027"/>
    </source>
</evidence>
<evidence type="ECO:0000256" key="6">
    <source>
        <dbReference type="SAM" id="MobiDB-lite"/>
    </source>
</evidence>
<dbReference type="Pfam" id="PF05406">
    <property type="entry name" value="WGR"/>
    <property type="match status" value="1"/>
</dbReference>
<dbReference type="GO" id="GO:0006302">
    <property type="term" value="P:double-strand break repair"/>
    <property type="evidence" value="ECO:0007669"/>
    <property type="project" value="TreeGrafter"/>
</dbReference>
<dbReference type="InterPro" id="IPR036930">
    <property type="entry name" value="WGR_dom_sf"/>
</dbReference>
<feature type="signal peptide" evidence="7">
    <location>
        <begin position="1"/>
        <end position="29"/>
    </location>
</feature>
<reference evidence="10 11" key="1">
    <citation type="journal article" date="2024" name="Science">
        <title>Giant polyketide synthase enzymes in the biosynthesis of giant marine polyether toxins.</title>
        <authorList>
            <person name="Fallon T.R."/>
            <person name="Shende V.V."/>
            <person name="Wierzbicki I.H."/>
            <person name="Pendleton A.L."/>
            <person name="Watervoot N.F."/>
            <person name="Auber R.P."/>
            <person name="Gonzalez D.J."/>
            <person name="Wisecaver J.H."/>
            <person name="Moore B.S."/>
        </authorList>
    </citation>
    <scope>NUCLEOTIDE SEQUENCE [LARGE SCALE GENOMIC DNA]</scope>
    <source>
        <strain evidence="10 11">12B1</strain>
    </source>
</reference>
<dbReference type="PANTHER" id="PTHR10459">
    <property type="entry name" value="DNA LIGASE"/>
    <property type="match status" value="1"/>
</dbReference>
<keyword evidence="11" id="KW-1185">Reference proteome</keyword>
<dbReference type="Pfam" id="PF02825">
    <property type="entry name" value="WWE"/>
    <property type="match status" value="1"/>
</dbReference>
<dbReference type="AlphaFoldDB" id="A0AB34J1Z4"/>
<keyword evidence="3" id="KW-0808">Transferase</keyword>
<dbReference type="PROSITE" id="PS51977">
    <property type="entry name" value="WGR"/>
    <property type="match status" value="1"/>
</dbReference>
<dbReference type="GO" id="GO:0003950">
    <property type="term" value="F:NAD+ poly-ADP-ribosyltransferase activity"/>
    <property type="evidence" value="ECO:0007669"/>
    <property type="project" value="UniProtKB-EC"/>
</dbReference>
<evidence type="ECO:0000313" key="11">
    <source>
        <dbReference type="Proteomes" id="UP001515480"/>
    </source>
</evidence>
<dbReference type="GO" id="GO:1990404">
    <property type="term" value="F:NAD+-protein mono-ADP-ribosyltransferase activity"/>
    <property type="evidence" value="ECO:0007669"/>
    <property type="project" value="TreeGrafter"/>
</dbReference>
<comment type="caution">
    <text evidence="10">The sequence shown here is derived from an EMBL/GenBank/DDBJ whole genome shotgun (WGS) entry which is preliminary data.</text>
</comment>
<keyword evidence="4" id="KW-0520">NAD</keyword>
<evidence type="ECO:0000313" key="10">
    <source>
        <dbReference type="EMBL" id="KAL1510956.1"/>
    </source>
</evidence>
<feature type="chain" id="PRO_5044196779" description="NAD(+) ADP-ribosyltransferase" evidence="7">
    <location>
        <begin position="30"/>
        <end position="316"/>
    </location>
</feature>
<name>A0AB34J1Z4_PRYPA</name>
<dbReference type="InterPro" id="IPR008893">
    <property type="entry name" value="WGR_domain"/>
</dbReference>
<dbReference type="Gene3D" id="3.30.720.50">
    <property type="match status" value="1"/>
</dbReference>
<accession>A0AB34J1Z4</accession>
<dbReference type="PANTHER" id="PTHR10459:SF60">
    <property type="entry name" value="POLY [ADP-RIBOSE] POLYMERASE 2"/>
    <property type="match status" value="1"/>
</dbReference>
<gene>
    <name evidence="10" type="ORF">AB1Y20_005782</name>
</gene>
<feature type="domain" description="WWE" evidence="8">
    <location>
        <begin position="225"/>
        <end position="314"/>
    </location>
</feature>
<keyword evidence="7" id="KW-0732">Signal</keyword>
<evidence type="ECO:0000256" key="5">
    <source>
        <dbReference type="ARBA" id="ARBA00033987"/>
    </source>
</evidence>
<feature type="domain" description="WGR" evidence="9">
    <location>
        <begin position="133"/>
        <end position="222"/>
    </location>
</feature>
<sequence>MRRNGETESSLSLAQTILKLLLSLAMVLSPQLLDDLKSRERKKPAFFVPLVVASVLKPKRKSRKAKPISKKVVKKKGKAAKAAKNGVKPVPKKRAKAAGARGTSAPKARAPKQKAPPTDNNPAADKATAHLDGVTVMNHYKLVQMDIEKNMDKYFILQLVKSKEGHFCVTRWGRTGTEGQSQLFGPMKYDQALKELEKKFKDKTGCALGSYSKKEGKYELLVNGAAPGEVSRAGGGCLWQYYVDDGVDGKADGWYDYYKDAAEIVESVYAEWQANNHLDVRCVQSGHFSYRVDFNAMMQTNVTHPARKQRHIRRNV</sequence>
<keyword evidence="2" id="KW-0328">Glycosyltransferase</keyword>
<dbReference type="EMBL" id="JBGBPQ010000014">
    <property type="protein sequence ID" value="KAL1510956.1"/>
    <property type="molecule type" value="Genomic_DNA"/>
</dbReference>
<organism evidence="10 11">
    <name type="scientific">Prymnesium parvum</name>
    <name type="common">Toxic golden alga</name>
    <dbReference type="NCBI Taxonomy" id="97485"/>
    <lineage>
        <taxon>Eukaryota</taxon>
        <taxon>Haptista</taxon>
        <taxon>Haptophyta</taxon>
        <taxon>Prymnesiophyceae</taxon>
        <taxon>Prymnesiales</taxon>
        <taxon>Prymnesiaceae</taxon>
        <taxon>Prymnesium</taxon>
    </lineage>
</organism>
<evidence type="ECO:0000256" key="3">
    <source>
        <dbReference type="ARBA" id="ARBA00022679"/>
    </source>
</evidence>
<dbReference type="GO" id="GO:0070212">
    <property type="term" value="P:protein poly-ADP-ribosylation"/>
    <property type="evidence" value="ECO:0007669"/>
    <property type="project" value="TreeGrafter"/>
</dbReference>
<evidence type="ECO:0000256" key="7">
    <source>
        <dbReference type="SAM" id="SignalP"/>
    </source>
</evidence>
<comment type="catalytic activity">
    <reaction evidence="5">
        <text>NAD(+) + (ADP-D-ribosyl)n-acceptor = nicotinamide + (ADP-D-ribosyl)n+1-acceptor + H(+).</text>
        <dbReference type="EC" id="2.4.2.30"/>
    </reaction>
</comment>
<dbReference type="PROSITE" id="PS50918">
    <property type="entry name" value="WWE"/>
    <property type="match status" value="1"/>
</dbReference>
<dbReference type="InterPro" id="IPR004170">
    <property type="entry name" value="WWE_dom"/>
</dbReference>
<dbReference type="InterPro" id="IPR037197">
    <property type="entry name" value="WWE_dom_sf"/>
</dbReference>
<evidence type="ECO:0000256" key="2">
    <source>
        <dbReference type="ARBA" id="ARBA00022676"/>
    </source>
</evidence>
<protein>
    <recommendedName>
        <fullName evidence="1">NAD(+) ADP-ribosyltransferase</fullName>
        <ecNumber evidence="1">2.4.2.30</ecNumber>
    </recommendedName>
</protein>
<proteinExistence type="predicted"/>
<dbReference type="InterPro" id="IPR050800">
    <property type="entry name" value="ARTD/PARP"/>
</dbReference>
<dbReference type="Gene3D" id="2.20.140.10">
    <property type="entry name" value="WGR domain"/>
    <property type="match status" value="1"/>
</dbReference>
<dbReference type="SMART" id="SM00773">
    <property type="entry name" value="WGR"/>
    <property type="match status" value="1"/>
</dbReference>
<evidence type="ECO:0000256" key="1">
    <source>
        <dbReference type="ARBA" id="ARBA00012020"/>
    </source>
</evidence>
<dbReference type="Proteomes" id="UP001515480">
    <property type="component" value="Unassembled WGS sequence"/>
</dbReference>
<dbReference type="SUPFAM" id="SSF142921">
    <property type="entry name" value="WGR domain-like"/>
    <property type="match status" value="1"/>
</dbReference>
<feature type="region of interest" description="Disordered" evidence="6">
    <location>
        <begin position="59"/>
        <end position="126"/>
    </location>
</feature>
<dbReference type="GO" id="GO:0005730">
    <property type="term" value="C:nucleolus"/>
    <property type="evidence" value="ECO:0007669"/>
    <property type="project" value="TreeGrafter"/>
</dbReference>